<reference evidence="2" key="1">
    <citation type="journal article" date="2019" name="Int. J. Syst. Evol. Microbiol.">
        <title>The Global Catalogue of Microorganisms (GCM) 10K type strain sequencing project: providing services to taxonomists for standard genome sequencing and annotation.</title>
        <authorList>
            <consortium name="The Broad Institute Genomics Platform"/>
            <consortium name="The Broad Institute Genome Sequencing Center for Infectious Disease"/>
            <person name="Wu L."/>
            <person name="Ma J."/>
        </authorList>
    </citation>
    <scope>NUCLEOTIDE SEQUENCE [LARGE SCALE GENOMIC DNA]</scope>
    <source>
        <strain evidence="2">CGMCC 4.7645</strain>
    </source>
</reference>
<dbReference type="RefSeq" id="WP_378260252.1">
    <property type="nucleotide sequence ID" value="NZ_JBHUKR010000002.1"/>
</dbReference>
<proteinExistence type="predicted"/>
<protein>
    <submittedName>
        <fullName evidence="1">Uncharacterized protein</fullName>
    </submittedName>
</protein>
<dbReference type="EMBL" id="JBHUKR010000002">
    <property type="protein sequence ID" value="MFD2414937.1"/>
    <property type="molecule type" value="Genomic_DNA"/>
</dbReference>
<dbReference type="Proteomes" id="UP001597417">
    <property type="component" value="Unassembled WGS sequence"/>
</dbReference>
<evidence type="ECO:0000313" key="1">
    <source>
        <dbReference type="EMBL" id="MFD2414937.1"/>
    </source>
</evidence>
<organism evidence="1 2">
    <name type="scientific">Amycolatopsis pigmentata</name>
    <dbReference type="NCBI Taxonomy" id="450801"/>
    <lineage>
        <taxon>Bacteria</taxon>
        <taxon>Bacillati</taxon>
        <taxon>Actinomycetota</taxon>
        <taxon>Actinomycetes</taxon>
        <taxon>Pseudonocardiales</taxon>
        <taxon>Pseudonocardiaceae</taxon>
        <taxon>Amycolatopsis</taxon>
    </lineage>
</organism>
<keyword evidence="2" id="KW-1185">Reference proteome</keyword>
<accession>A0ABW5FME1</accession>
<sequence>MANQVLDLTPSGPLNKLASQIQSTGVVSTGQARFHGMLSWQPTDTRP</sequence>
<comment type="caution">
    <text evidence="1">The sequence shown here is derived from an EMBL/GenBank/DDBJ whole genome shotgun (WGS) entry which is preliminary data.</text>
</comment>
<gene>
    <name evidence="1" type="ORF">ACFSXZ_01195</name>
</gene>
<evidence type="ECO:0000313" key="2">
    <source>
        <dbReference type="Proteomes" id="UP001597417"/>
    </source>
</evidence>
<name>A0ABW5FME1_9PSEU</name>